<keyword evidence="4" id="KW-1185">Reference proteome</keyword>
<name>A0A4R6YRY0_9GAMM</name>
<dbReference type="PANTHER" id="PTHR44520:SF2">
    <property type="entry name" value="RESPONSE REGULATOR RCP1"/>
    <property type="match status" value="1"/>
</dbReference>
<comment type="caution">
    <text evidence="3">The sequence shown here is derived from an EMBL/GenBank/DDBJ whole genome shotgun (WGS) entry which is preliminary data.</text>
</comment>
<evidence type="ECO:0000259" key="2">
    <source>
        <dbReference type="PROSITE" id="PS50110"/>
    </source>
</evidence>
<protein>
    <submittedName>
        <fullName evidence="3">Response regulator receiver domain-containing protein</fullName>
    </submittedName>
</protein>
<sequence length="149" mass="17143">MNAEADAVRPVEILLVEDNEGDVRLTREALREGHLRNRLHVVEDGERALDFLFRRGEYAQAPRPDLILLDLNLPRRDGREVLAEIKTDPSLRRIPVVVLTTSRAEEDLARSYDLHANCFITKPVDFDQFIQVVKTIENFWFTIVVLPPA</sequence>
<dbReference type="AlphaFoldDB" id="A0A4R6YRY0"/>
<dbReference type="InterPro" id="IPR001789">
    <property type="entry name" value="Sig_transdc_resp-reg_receiver"/>
</dbReference>
<reference evidence="3 4" key="1">
    <citation type="submission" date="2019-03" db="EMBL/GenBank/DDBJ databases">
        <title>Genomic Encyclopedia of Type Strains, Phase IV (KMG-IV): sequencing the most valuable type-strain genomes for metagenomic binning, comparative biology and taxonomic classification.</title>
        <authorList>
            <person name="Goeker M."/>
        </authorList>
    </citation>
    <scope>NUCLEOTIDE SEQUENCE [LARGE SCALE GENOMIC DNA]</scope>
    <source>
        <strain evidence="3 4">DSM 21667</strain>
    </source>
</reference>
<dbReference type="SMART" id="SM00448">
    <property type="entry name" value="REC"/>
    <property type="match status" value="1"/>
</dbReference>
<feature type="modified residue" description="4-aspartylphosphate" evidence="1">
    <location>
        <position position="70"/>
    </location>
</feature>
<dbReference type="PROSITE" id="PS50110">
    <property type="entry name" value="RESPONSE_REGULATORY"/>
    <property type="match status" value="1"/>
</dbReference>
<dbReference type="CDD" id="cd17557">
    <property type="entry name" value="REC_Rcp-like"/>
    <property type="match status" value="1"/>
</dbReference>
<keyword evidence="1" id="KW-0597">Phosphoprotein</keyword>
<evidence type="ECO:0000313" key="3">
    <source>
        <dbReference type="EMBL" id="TDR40802.1"/>
    </source>
</evidence>
<dbReference type="Proteomes" id="UP000295293">
    <property type="component" value="Unassembled WGS sequence"/>
</dbReference>
<proteinExistence type="predicted"/>
<feature type="domain" description="Response regulatory" evidence="2">
    <location>
        <begin position="12"/>
        <end position="137"/>
    </location>
</feature>
<accession>A0A4R6YRY0</accession>
<dbReference type="InterPro" id="IPR052893">
    <property type="entry name" value="TCS_response_regulator"/>
</dbReference>
<dbReference type="PANTHER" id="PTHR44520">
    <property type="entry name" value="RESPONSE REGULATOR RCP1-RELATED"/>
    <property type="match status" value="1"/>
</dbReference>
<organism evidence="3 4">
    <name type="scientific">Tahibacter aquaticus</name>
    <dbReference type="NCBI Taxonomy" id="520092"/>
    <lineage>
        <taxon>Bacteria</taxon>
        <taxon>Pseudomonadati</taxon>
        <taxon>Pseudomonadota</taxon>
        <taxon>Gammaproteobacteria</taxon>
        <taxon>Lysobacterales</taxon>
        <taxon>Rhodanobacteraceae</taxon>
        <taxon>Tahibacter</taxon>
    </lineage>
</organism>
<dbReference type="GO" id="GO:0000160">
    <property type="term" value="P:phosphorelay signal transduction system"/>
    <property type="evidence" value="ECO:0007669"/>
    <property type="project" value="InterPro"/>
</dbReference>
<dbReference type="RefSeq" id="WP_133820169.1">
    <property type="nucleotide sequence ID" value="NZ_SNZH01000012.1"/>
</dbReference>
<dbReference type="Gene3D" id="3.40.50.2300">
    <property type="match status" value="1"/>
</dbReference>
<dbReference type="OrthoDB" id="9793549at2"/>
<dbReference type="Pfam" id="PF00072">
    <property type="entry name" value="Response_reg"/>
    <property type="match status" value="1"/>
</dbReference>
<gene>
    <name evidence="3" type="ORF">DFR29_112116</name>
</gene>
<dbReference type="EMBL" id="SNZH01000012">
    <property type="protein sequence ID" value="TDR40802.1"/>
    <property type="molecule type" value="Genomic_DNA"/>
</dbReference>
<evidence type="ECO:0000313" key="4">
    <source>
        <dbReference type="Proteomes" id="UP000295293"/>
    </source>
</evidence>
<evidence type="ECO:0000256" key="1">
    <source>
        <dbReference type="PROSITE-ProRule" id="PRU00169"/>
    </source>
</evidence>
<dbReference type="InterPro" id="IPR011006">
    <property type="entry name" value="CheY-like_superfamily"/>
</dbReference>
<dbReference type="SUPFAM" id="SSF52172">
    <property type="entry name" value="CheY-like"/>
    <property type="match status" value="1"/>
</dbReference>